<gene>
    <name evidence="2" type="ORF">EVAR_8357_1</name>
</gene>
<keyword evidence="3" id="KW-1185">Reference proteome</keyword>
<evidence type="ECO:0000313" key="2">
    <source>
        <dbReference type="EMBL" id="GBP36524.1"/>
    </source>
</evidence>
<protein>
    <submittedName>
        <fullName evidence="2">Uncharacterized protein</fullName>
    </submittedName>
</protein>
<feature type="compositionally biased region" description="Polar residues" evidence="1">
    <location>
        <begin position="132"/>
        <end position="142"/>
    </location>
</feature>
<sequence length="210" mass="23171">MRAAVGVALALAPCNLGSGRLLAVNLLVKNLSPQRFIVQRDLTAGVRVVVLKNSANSPSLFSVSANSELDSYFYIRLPFRLYLFDVARIVFNFIVRRRRSLCPRNPSGCPRAISEYLEGLCTLGPCSRSTPQFHNSSAQTHSFSRETQKKAQSAPGGHYGPRNNIARPPPPAAPTALPRATKYLFDFTALFLLIKRIPGERVIFAGNKRN</sequence>
<dbReference type="EMBL" id="BGZK01000319">
    <property type="protein sequence ID" value="GBP36524.1"/>
    <property type="molecule type" value="Genomic_DNA"/>
</dbReference>
<dbReference type="Proteomes" id="UP000299102">
    <property type="component" value="Unassembled WGS sequence"/>
</dbReference>
<accession>A0A4C1VF01</accession>
<evidence type="ECO:0000256" key="1">
    <source>
        <dbReference type="SAM" id="MobiDB-lite"/>
    </source>
</evidence>
<name>A0A4C1VF01_EUMVA</name>
<organism evidence="2 3">
    <name type="scientific">Eumeta variegata</name>
    <name type="common">Bagworm moth</name>
    <name type="synonym">Eumeta japonica</name>
    <dbReference type="NCBI Taxonomy" id="151549"/>
    <lineage>
        <taxon>Eukaryota</taxon>
        <taxon>Metazoa</taxon>
        <taxon>Ecdysozoa</taxon>
        <taxon>Arthropoda</taxon>
        <taxon>Hexapoda</taxon>
        <taxon>Insecta</taxon>
        <taxon>Pterygota</taxon>
        <taxon>Neoptera</taxon>
        <taxon>Endopterygota</taxon>
        <taxon>Lepidoptera</taxon>
        <taxon>Glossata</taxon>
        <taxon>Ditrysia</taxon>
        <taxon>Tineoidea</taxon>
        <taxon>Psychidae</taxon>
        <taxon>Oiketicinae</taxon>
        <taxon>Eumeta</taxon>
    </lineage>
</organism>
<feature type="region of interest" description="Disordered" evidence="1">
    <location>
        <begin position="132"/>
        <end position="173"/>
    </location>
</feature>
<dbReference type="AlphaFoldDB" id="A0A4C1VF01"/>
<proteinExistence type="predicted"/>
<comment type="caution">
    <text evidence="2">The sequence shown here is derived from an EMBL/GenBank/DDBJ whole genome shotgun (WGS) entry which is preliminary data.</text>
</comment>
<reference evidence="2 3" key="1">
    <citation type="journal article" date="2019" name="Commun. Biol.">
        <title>The bagworm genome reveals a unique fibroin gene that provides high tensile strength.</title>
        <authorList>
            <person name="Kono N."/>
            <person name="Nakamura H."/>
            <person name="Ohtoshi R."/>
            <person name="Tomita M."/>
            <person name="Numata K."/>
            <person name="Arakawa K."/>
        </authorList>
    </citation>
    <scope>NUCLEOTIDE SEQUENCE [LARGE SCALE GENOMIC DNA]</scope>
</reference>
<evidence type="ECO:0000313" key="3">
    <source>
        <dbReference type="Proteomes" id="UP000299102"/>
    </source>
</evidence>